<accession>A0A699VE05</accession>
<dbReference type="EMBL" id="BKCJ011421802">
    <property type="protein sequence ID" value="GFD32199.1"/>
    <property type="molecule type" value="Genomic_DNA"/>
</dbReference>
<name>A0A699VE05_TANCI</name>
<protein>
    <submittedName>
        <fullName evidence="1">Uncharacterized protein</fullName>
    </submittedName>
</protein>
<comment type="caution">
    <text evidence="1">The sequence shown here is derived from an EMBL/GenBank/DDBJ whole genome shotgun (WGS) entry which is preliminary data.</text>
</comment>
<evidence type="ECO:0000313" key="1">
    <source>
        <dbReference type="EMBL" id="GFD32199.1"/>
    </source>
</evidence>
<gene>
    <name evidence="1" type="ORF">Tci_904168</name>
</gene>
<proteinExistence type="predicted"/>
<feature type="non-terminal residue" evidence="1">
    <location>
        <position position="1"/>
    </location>
</feature>
<reference evidence="1" key="1">
    <citation type="journal article" date="2019" name="Sci. Rep.">
        <title>Draft genome of Tanacetum cinerariifolium, the natural source of mosquito coil.</title>
        <authorList>
            <person name="Yamashiro T."/>
            <person name="Shiraishi A."/>
            <person name="Satake H."/>
            <person name="Nakayama K."/>
        </authorList>
    </citation>
    <scope>NUCLEOTIDE SEQUENCE</scope>
</reference>
<organism evidence="1">
    <name type="scientific">Tanacetum cinerariifolium</name>
    <name type="common">Dalmatian daisy</name>
    <name type="synonym">Chrysanthemum cinerariifolium</name>
    <dbReference type="NCBI Taxonomy" id="118510"/>
    <lineage>
        <taxon>Eukaryota</taxon>
        <taxon>Viridiplantae</taxon>
        <taxon>Streptophyta</taxon>
        <taxon>Embryophyta</taxon>
        <taxon>Tracheophyta</taxon>
        <taxon>Spermatophyta</taxon>
        <taxon>Magnoliopsida</taxon>
        <taxon>eudicotyledons</taxon>
        <taxon>Gunneridae</taxon>
        <taxon>Pentapetalae</taxon>
        <taxon>asterids</taxon>
        <taxon>campanulids</taxon>
        <taxon>Asterales</taxon>
        <taxon>Asteraceae</taxon>
        <taxon>Asteroideae</taxon>
        <taxon>Anthemideae</taxon>
        <taxon>Anthemidinae</taxon>
        <taxon>Tanacetum</taxon>
    </lineage>
</organism>
<dbReference type="AlphaFoldDB" id="A0A699VE05"/>
<sequence>SAARSRRGRRRPSTASWALAGTWRAGVAARGRGRARSPRTAATAAGLSCSDIPNMHCKSPHCSPT</sequence>